<proteinExistence type="predicted"/>
<sequence>MPVFRFRENEIQDPAVVDALKEIARILSDMEVLPVYTGNGTPESSITAVVGSLYLRTDGGAGTTLYVKESGTGDTGWIAK</sequence>
<reference evidence="1" key="1">
    <citation type="journal article" date="2015" name="Nature">
        <title>Complex archaea that bridge the gap between prokaryotes and eukaryotes.</title>
        <authorList>
            <person name="Spang A."/>
            <person name="Saw J.H."/>
            <person name="Jorgensen S.L."/>
            <person name="Zaremba-Niedzwiedzka K."/>
            <person name="Martijn J."/>
            <person name="Lind A.E."/>
            <person name="van Eijk R."/>
            <person name="Schleper C."/>
            <person name="Guy L."/>
            <person name="Ettema T.J."/>
        </authorList>
    </citation>
    <scope>NUCLEOTIDE SEQUENCE</scope>
</reference>
<organism evidence="1">
    <name type="scientific">marine sediment metagenome</name>
    <dbReference type="NCBI Taxonomy" id="412755"/>
    <lineage>
        <taxon>unclassified sequences</taxon>
        <taxon>metagenomes</taxon>
        <taxon>ecological metagenomes</taxon>
    </lineage>
</organism>
<name>A0A0F9IJ44_9ZZZZ</name>
<dbReference type="AlphaFoldDB" id="A0A0F9IJ44"/>
<protein>
    <submittedName>
        <fullName evidence="1">Uncharacterized protein</fullName>
    </submittedName>
</protein>
<accession>A0A0F9IJ44</accession>
<gene>
    <name evidence="1" type="ORF">LCGC14_1651770</name>
</gene>
<dbReference type="EMBL" id="LAZR01013901">
    <property type="protein sequence ID" value="KKM19819.1"/>
    <property type="molecule type" value="Genomic_DNA"/>
</dbReference>
<evidence type="ECO:0000313" key="1">
    <source>
        <dbReference type="EMBL" id="KKM19819.1"/>
    </source>
</evidence>
<comment type="caution">
    <text evidence="1">The sequence shown here is derived from an EMBL/GenBank/DDBJ whole genome shotgun (WGS) entry which is preliminary data.</text>
</comment>